<gene>
    <name evidence="1" type="ORF">BOH66_16065</name>
</gene>
<dbReference type="EMBL" id="CP018762">
    <property type="protein sequence ID" value="APZ35575.1"/>
    <property type="molecule type" value="Genomic_DNA"/>
</dbReference>
<reference evidence="1 2" key="1">
    <citation type="submission" date="2016-12" db="EMBL/GenBank/DDBJ databases">
        <title>Complete genome sequence of Microbacterium aurum KACC 15219.</title>
        <authorList>
            <person name="Jung Y."/>
            <person name="Shin J.-H."/>
            <person name="Lee Y.-J."/>
            <person name="Yi H."/>
            <person name="Bahn Y.-S."/>
            <person name="Kim J.F."/>
            <person name="Lee D.-W."/>
        </authorList>
    </citation>
    <scope>NUCLEOTIDE SEQUENCE [LARGE SCALE GENOMIC DNA]</scope>
    <source>
        <strain evidence="1 2">KACC 15219</strain>
    </source>
</reference>
<keyword evidence="2" id="KW-1185">Reference proteome</keyword>
<dbReference type="Gene3D" id="3.40.50.1000">
    <property type="entry name" value="HAD superfamily/HAD-like"/>
    <property type="match status" value="1"/>
</dbReference>
<name>A0A1P8UBZ0_9MICO</name>
<protein>
    <recommendedName>
        <fullName evidence="3">Haloacid dehalogenase</fullName>
    </recommendedName>
</protein>
<dbReference type="InterPro" id="IPR036412">
    <property type="entry name" value="HAD-like_sf"/>
</dbReference>
<proteinExistence type="predicted"/>
<dbReference type="Gene3D" id="1.10.150.240">
    <property type="entry name" value="Putative phosphatase, domain 2"/>
    <property type="match status" value="1"/>
</dbReference>
<dbReference type="KEGG" id="maur:BOH66_16065"/>
<organism evidence="1 2">
    <name type="scientific">Microbacterium aurum</name>
    <dbReference type="NCBI Taxonomy" id="36805"/>
    <lineage>
        <taxon>Bacteria</taxon>
        <taxon>Bacillati</taxon>
        <taxon>Actinomycetota</taxon>
        <taxon>Actinomycetes</taxon>
        <taxon>Micrococcales</taxon>
        <taxon>Microbacteriaceae</taxon>
        <taxon>Microbacterium</taxon>
    </lineage>
</organism>
<dbReference type="AlphaFoldDB" id="A0A1P8UBZ0"/>
<evidence type="ECO:0000313" key="2">
    <source>
        <dbReference type="Proteomes" id="UP000187185"/>
    </source>
</evidence>
<dbReference type="Proteomes" id="UP000187185">
    <property type="component" value="Chromosome"/>
</dbReference>
<evidence type="ECO:0000313" key="1">
    <source>
        <dbReference type="EMBL" id="APZ35575.1"/>
    </source>
</evidence>
<dbReference type="InterPro" id="IPR023198">
    <property type="entry name" value="PGP-like_dom2"/>
</dbReference>
<dbReference type="InterPro" id="IPR023214">
    <property type="entry name" value="HAD_sf"/>
</dbReference>
<sequence>MDNRAAVSAPQIDGVVFDCDGVLVDSESLSTQVTQKIVADLGWHVELDVLGDLLTGCSHEFYVEQVEKNIGRTLEPGWDDPYRGWLERALRAELTAVPGIHRAVADIDLRTAVASNSRHEHALARCLCNLLSGLAQIPRKFVRDVLRSALVTLLELLLEDVHERFELFLRQEKIVRGERGAHQLLELADLNLDGRQCARNETEGDAAVVGPDGLLCQCVRDT</sequence>
<dbReference type="SUPFAM" id="SSF56784">
    <property type="entry name" value="HAD-like"/>
    <property type="match status" value="1"/>
</dbReference>
<accession>A0A1P8UBZ0</accession>
<evidence type="ECO:0008006" key="3">
    <source>
        <dbReference type="Google" id="ProtNLM"/>
    </source>
</evidence>